<name>A0ABS8UWF9_DATST</name>
<dbReference type="PROSITE" id="PS50404">
    <property type="entry name" value="GST_NTER"/>
    <property type="match status" value="1"/>
</dbReference>
<evidence type="ECO:0000259" key="5">
    <source>
        <dbReference type="PROSITE" id="PS50405"/>
    </source>
</evidence>
<comment type="subcellular location">
    <subcellularLocation>
        <location evidence="3">Cytoplasm</location>
        <location evidence="3">Cytosol</location>
    </subcellularLocation>
</comment>
<keyword evidence="3" id="KW-0963">Cytoplasm</keyword>
<dbReference type="InterPro" id="IPR040079">
    <property type="entry name" value="Glutathione_S-Trfase"/>
</dbReference>
<dbReference type="CDD" id="cd03185">
    <property type="entry name" value="GST_C_Tau"/>
    <property type="match status" value="1"/>
</dbReference>
<feature type="domain" description="GST N-terminal" evidence="4">
    <location>
        <begin position="2"/>
        <end position="81"/>
    </location>
</feature>
<gene>
    <name evidence="6" type="ORF">HAX54_023571</name>
</gene>
<keyword evidence="1 3" id="KW-0808">Transferase</keyword>
<dbReference type="Proteomes" id="UP000823775">
    <property type="component" value="Unassembled WGS sequence"/>
</dbReference>
<organism evidence="6 7">
    <name type="scientific">Datura stramonium</name>
    <name type="common">Jimsonweed</name>
    <name type="synonym">Common thornapple</name>
    <dbReference type="NCBI Taxonomy" id="4076"/>
    <lineage>
        <taxon>Eukaryota</taxon>
        <taxon>Viridiplantae</taxon>
        <taxon>Streptophyta</taxon>
        <taxon>Embryophyta</taxon>
        <taxon>Tracheophyta</taxon>
        <taxon>Spermatophyta</taxon>
        <taxon>Magnoliopsida</taxon>
        <taxon>eudicotyledons</taxon>
        <taxon>Gunneridae</taxon>
        <taxon>Pentapetalae</taxon>
        <taxon>asterids</taxon>
        <taxon>lamiids</taxon>
        <taxon>Solanales</taxon>
        <taxon>Solanaceae</taxon>
        <taxon>Solanoideae</taxon>
        <taxon>Datureae</taxon>
        <taxon>Datura</taxon>
    </lineage>
</organism>
<proteinExistence type="inferred from homology"/>
<comment type="similarity">
    <text evidence="3">Belongs to the GST superfamily.</text>
</comment>
<dbReference type="Gene3D" id="3.40.30.10">
    <property type="entry name" value="Glutaredoxin"/>
    <property type="match status" value="1"/>
</dbReference>
<evidence type="ECO:0000313" key="7">
    <source>
        <dbReference type="Proteomes" id="UP000823775"/>
    </source>
</evidence>
<dbReference type="InterPro" id="IPR036249">
    <property type="entry name" value="Thioredoxin-like_sf"/>
</dbReference>
<sequence>METVKLIGTPFSFFTYRVIWALKLKGINFEYIDEDMSRKSPLLMKYNPIHKKVPVLIHGDKPVCESMVIVEYIDETWQLNPLLSADPYDRAMARFWAKYIEEKSNSTWNVFCSSGEKQQNAIKESLEMLKTIEENALGENNKLFGGENIGLVDIAFGGFAHWMDIIEEIVGVKLLDDPHNFPRLNTWIKNFKQVQVIKDNLPNRDEMFMYMKNAREKMLLASP</sequence>
<evidence type="ECO:0000256" key="2">
    <source>
        <dbReference type="ARBA" id="ARBA00047960"/>
    </source>
</evidence>
<dbReference type="PANTHER" id="PTHR11260">
    <property type="entry name" value="GLUTATHIONE S-TRANSFERASE, GST, SUPERFAMILY, GST DOMAIN CONTAINING"/>
    <property type="match status" value="1"/>
</dbReference>
<dbReference type="PROSITE" id="PS50405">
    <property type="entry name" value="GST_CTER"/>
    <property type="match status" value="1"/>
</dbReference>
<dbReference type="SFLD" id="SFLDG01152">
    <property type="entry name" value="Main.3:_Omega-_and_Tau-like"/>
    <property type="match status" value="1"/>
</dbReference>
<dbReference type="InterPro" id="IPR010987">
    <property type="entry name" value="Glutathione-S-Trfase_C-like"/>
</dbReference>
<accession>A0ABS8UWF9</accession>
<feature type="domain" description="GST C-terminal" evidence="5">
    <location>
        <begin position="86"/>
        <end position="211"/>
    </location>
</feature>
<dbReference type="CDD" id="cd03058">
    <property type="entry name" value="GST_N_Tau"/>
    <property type="match status" value="1"/>
</dbReference>
<dbReference type="Pfam" id="PF13410">
    <property type="entry name" value="GST_C_2"/>
    <property type="match status" value="1"/>
</dbReference>
<comment type="catalytic activity">
    <reaction evidence="2 3">
        <text>RX + glutathione = an S-substituted glutathione + a halide anion + H(+)</text>
        <dbReference type="Rhea" id="RHEA:16437"/>
        <dbReference type="ChEBI" id="CHEBI:15378"/>
        <dbReference type="ChEBI" id="CHEBI:16042"/>
        <dbReference type="ChEBI" id="CHEBI:17792"/>
        <dbReference type="ChEBI" id="CHEBI:57925"/>
        <dbReference type="ChEBI" id="CHEBI:90779"/>
        <dbReference type="EC" id="2.5.1.18"/>
    </reaction>
</comment>
<dbReference type="InterPro" id="IPR045074">
    <property type="entry name" value="GST_C_Tau"/>
</dbReference>
<evidence type="ECO:0000256" key="1">
    <source>
        <dbReference type="ARBA" id="ARBA00022679"/>
    </source>
</evidence>
<dbReference type="SFLD" id="SFLDS00019">
    <property type="entry name" value="Glutathione_Transferase_(cytos"/>
    <property type="match status" value="1"/>
</dbReference>
<keyword evidence="7" id="KW-1185">Reference proteome</keyword>
<dbReference type="Gene3D" id="1.20.1050.10">
    <property type="match status" value="1"/>
</dbReference>
<dbReference type="EMBL" id="JACEIK010002862">
    <property type="protein sequence ID" value="MCD9639193.1"/>
    <property type="molecule type" value="Genomic_DNA"/>
</dbReference>
<evidence type="ECO:0000313" key="6">
    <source>
        <dbReference type="EMBL" id="MCD9639193.1"/>
    </source>
</evidence>
<dbReference type="SFLD" id="SFLDG00358">
    <property type="entry name" value="Main_(cytGST)"/>
    <property type="match status" value="1"/>
</dbReference>
<dbReference type="InterPro" id="IPR004045">
    <property type="entry name" value="Glutathione_S-Trfase_N"/>
</dbReference>
<dbReference type="PANTHER" id="PTHR11260:SF768">
    <property type="entry name" value="GLUTATHIONE TRANSFERASE"/>
    <property type="match status" value="1"/>
</dbReference>
<comment type="function">
    <text evidence="3">Is involved in the conjugation of reduced glutathione to a wide number of exogenous and endogenous hydrophobic electrophiles.</text>
</comment>
<dbReference type="InterPro" id="IPR045073">
    <property type="entry name" value="Omega/Tau-like"/>
</dbReference>
<comment type="caution">
    <text evidence="6">The sequence shown here is derived from an EMBL/GenBank/DDBJ whole genome shotgun (WGS) entry which is preliminary data.</text>
</comment>
<dbReference type="EC" id="2.5.1.18" evidence="3"/>
<dbReference type="InterPro" id="IPR036282">
    <property type="entry name" value="Glutathione-S-Trfase_C_sf"/>
</dbReference>
<dbReference type="SUPFAM" id="SSF52833">
    <property type="entry name" value="Thioredoxin-like"/>
    <property type="match status" value="1"/>
</dbReference>
<protein>
    <recommendedName>
        <fullName evidence="3">Glutathione S-transferase</fullName>
        <ecNumber evidence="3">2.5.1.18</ecNumber>
    </recommendedName>
</protein>
<dbReference type="SUPFAM" id="SSF47616">
    <property type="entry name" value="GST C-terminal domain-like"/>
    <property type="match status" value="1"/>
</dbReference>
<evidence type="ECO:0000259" key="4">
    <source>
        <dbReference type="PROSITE" id="PS50404"/>
    </source>
</evidence>
<evidence type="ECO:0000256" key="3">
    <source>
        <dbReference type="RuleBase" id="RU369102"/>
    </source>
</evidence>
<reference evidence="6 7" key="1">
    <citation type="journal article" date="2021" name="BMC Genomics">
        <title>Datura genome reveals duplications of psychoactive alkaloid biosynthetic genes and high mutation rate following tissue culture.</title>
        <authorList>
            <person name="Rajewski A."/>
            <person name="Carter-House D."/>
            <person name="Stajich J."/>
            <person name="Litt A."/>
        </authorList>
    </citation>
    <scope>NUCLEOTIDE SEQUENCE [LARGE SCALE GENOMIC DNA]</scope>
    <source>
        <strain evidence="6">AR-01</strain>
    </source>
</reference>
<dbReference type="Pfam" id="PF02798">
    <property type="entry name" value="GST_N"/>
    <property type="match status" value="1"/>
</dbReference>